<evidence type="ECO:0000313" key="8">
    <source>
        <dbReference type="Proteomes" id="UP001431572"/>
    </source>
</evidence>
<dbReference type="SUPFAM" id="SSF46689">
    <property type="entry name" value="Homeodomain-like"/>
    <property type="match status" value="1"/>
</dbReference>
<organism evidence="1 7">
    <name type="scientific">Candidatus Chlorohelix allophototropha</name>
    <dbReference type="NCBI Taxonomy" id="3003348"/>
    <lineage>
        <taxon>Bacteria</taxon>
        <taxon>Bacillati</taxon>
        <taxon>Chloroflexota</taxon>
        <taxon>Chloroflexia</taxon>
        <taxon>Candidatus Chloroheliales</taxon>
        <taxon>Candidatus Chloroheliaceae</taxon>
        <taxon>Candidatus Chlorohelix</taxon>
    </lineage>
</organism>
<dbReference type="EMBL" id="CP128400">
    <property type="protein sequence ID" value="WJW69027.1"/>
    <property type="molecule type" value="Genomic_DNA"/>
</dbReference>
<dbReference type="GO" id="GO:0003677">
    <property type="term" value="F:DNA binding"/>
    <property type="evidence" value="ECO:0007669"/>
    <property type="project" value="InterPro"/>
</dbReference>
<gene>
    <name evidence="1" type="ORF">HXX08_13305</name>
    <name evidence="2" type="ORF">HXX08_17285</name>
    <name evidence="3" type="ORF">OZ401_000592</name>
    <name evidence="4" type="ORF">OZ401_002618</name>
    <name evidence="5" type="ORF">OZ401_003141</name>
    <name evidence="6" type="ORF">OZ401_004684</name>
</gene>
<dbReference type="InterPro" id="IPR036388">
    <property type="entry name" value="WH-like_DNA-bd_sf"/>
</dbReference>
<reference evidence="3" key="2">
    <citation type="journal article" date="2024" name="Nature">
        <title>Anoxygenic phototroph of the Chloroflexota uses a type I reaction centre.</title>
        <authorList>
            <person name="Tsuji J.M."/>
            <person name="Shaw N.A."/>
            <person name="Nagashima S."/>
            <person name="Venkiteswaran J.J."/>
            <person name="Schiff S.L."/>
            <person name="Watanabe T."/>
            <person name="Fukui M."/>
            <person name="Hanada S."/>
            <person name="Tank M."/>
            <person name="Neufeld J.D."/>
        </authorList>
    </citation>
    <scope>NUCLEOTIDE SEQUENCE</scope>
    <source>
        <strain evidence="3">L227-S17</strain>
        <plasmid evidence="6 8">unnamed1</plasmid>
    </source>
</reference>
<sequence>MQGRSFNPEFKLKIVRAVLSGEKTVIQVCREHNLSESLIHNWKKLYREKGEVAFTTATQSRTTPATTEQQEITALRQRVAELERLAGQQALEISILKKVSEMLNTSASPNGVK</sequence>
<evidence type="ECO:0000313" key="3">
    <source>
        <dbReference type="EMBL" id="WJW67331.1"/>
    </source>
</evidence>
<dbReference type="Proteomes" id="UP001431572">
    <property type="component" value="Plasmid unnamed1"/>
</dbReference>
<dbReference type="PANTHER" id="PTHR33215:SF11">
    <property type="entry name" value="BLR1542 PROTEIN"/>
    <property type="match status" value="1"/>
</dbReference>
<accession>A0A8T7M427</accession>
<evidence type="ECO:0000313" key="5">
    <source>
        <dbReference type="EMBL" id="WJW69524.1"/>
    </source>
</evidence>
<dbReference type="Pfam" id="PF01527">
    <property type="entry name" value="HTH_Tnp_1"/>
    <property type="match status" value="1"/>
</dbReference>
<dbReference type="EMBL" id="CP128400">
    <property type="protein sequence ID" value="WJW69524.1"/>
    <property type="molecule type" value="Genomic_DNA"/>
</dbReference>
<geneLocation type="plasmid" evidence="6 8">
    <name>unnamed1</name>
</geneLocation>
<dbReference type="GO" id="GO:0006313">
    <property type="term" value="P:DNA transposition"/>
    <property type="evidence" value="ECO:0007669"/>
    <property type="project" value="InterPro"/>
</dbReference>
<dbReference type="PANTHER" id="PTHR33215">
    <property type="entry name" value="PROTEIN DISTAL ANTENNA"/>
    <property type="match status" value="1"/>
</dbReference>
<name>A0A8T7M427_9CHLR</name>
<dbReference type="EMBL" id="JACATZ010000003">
    <property type="protein sequence ID" value="NWJ47612.1"/>
    <property type="molecule type" value="Genomic_DNA"/>
</dbReference>
<dbReference type="EMBL" id="CP128399">
    <property type="protein sequence ID" value="WJW67331.1"/>
    <property type="molecule type" value="Genomic_DNA"/>
</dbReference>
<dbReference type="Proteomes" id="UP000521676">
    <property type="component" value="Unassembled WGS sequence"/>
</dbReference>
<reference evidence="1 7" key="1">
    <citation type="submission" date="2020-06" db="EMBL/GenBank/DDBJ databases">
        <title>Anoxygenic phototrophic Chloroflexota member uses a Type I reaction center.</title>
        <authorList>
            <person name="Tsuji J.M."/>
            <person name="Shaw N.A."/>
            <person name="Nagashima S."/>
            <person name="Venkiteswaran J."/>
            <person name="Schiff S.L."/>
            <person name="Hanada S."/>
            <person name="Tank M."/>
            <person name="Neufeld J.D."/>
        </authorList>
    </citation>
    <scope>NUCLEOTIDE SEQUENCE [LARGE SCALE GENOMIC DNA]</scope>
    <source>
        <strain evidence="1">L227-S17</strain>
    </source>
</reference>
<dbReference type="RefSeq" id="WP_341469227.1">
    <property type="nucleotide sequence ID" value="NZ_CP128399.1"/>
</dbReference>
<proteinExistence type="predicted"/>
<evidence type="ECO:0000313" key="4">
    <source>
        <dbReference type="EMBL" id="WJW69027.1"/>
    </source>
</evidence>
<dbReference type="EMBL" id="JACATZ010000001">
    <property type="protein sequence ID" value="NWJ46839.1"/>
    <property type="molecule type" value="Genomic_DNA"/>
</dbReference>
<keyword evidence="8" id="KW-1185">Reference proteome</keyword>
<dbReference type="Proteomes" id="UP001431572">
    <property type="component" value="Chromosome 2"/>
</dbReference>
<dbReference type="AlphaFoldDB" id="A0A8T7M427"/>
<evidence type="ECO:0000313" key="1">
    <source>
        <dbReference type="EMBL" id="NWJ46839.1"/>
    </source>
</evidence>
<evidence type="ECO:0000313" key="2">
    <source>
        <dbReference type="EMBL" id="NWJ47612.1"/>
    </source>
</evidence>
<dbReference type="GO" id="GO:0004803">
    <property type="term" value="F:transposase activity"/>
    <property type="evidence" value="ECO:0007669"/>
    <property type="project" value="InterPro"/>
</dbReference>
<dbReference type="Gene3D" id="1.10.10.10">
    <property type="entry name" value="Winged helix-like DNA-binding domain superfamily/Winged helix DNA-binding domain"/>
    <property type="match status" value="1"/>
</dbReference>
<evidence type="ECO:0000313" key="6">
    <source>
        <dbReference type="EMBL" id="WJW70176.1"/>
    </source>
</evidence>
<dbReference type="EMBL" id="CP128401">
    <property type="protein sequence ID" value="WJW70176.1"/>
    <property type="molecule type" value="Genomic_DNA"/>
</dbReference>
<protein>
    <submittedName>
        <fullName evidence="1">Transposase</fullName>
    </submittedName>
</protein>
<evidence type="ECO:0000313" key="7">
    <source>
        <dbReference type="Proteomes" id="UP000521676"/>
    </source>
</evidence>
<keyword evidence="6" id="KW-0614">Plasmid</keyword>
<dbReference type="InterPro" id="IPR002514">
    <property type="entry name" value="Transposase_8"/>
</dbReference>
<dbReference type="Proteomes" id="UP001431572">
    <property type="component" value="Chromosome 1"/>
</dbReference>
<dbReference type="InterPro" id="IPR009057">
    <property type="entry name" value="Homeodomain-like_sf"/>
</dbReference>
<dbReference type="InterPro" id="IPR051839">
    <property type="entry name" value="RD_transcriptional_regulator"/>
</dbReference>